<dbReference type="InterPro" id="IPR029065">
    <property type="entry name" value="Enolase_C-like"/>
</dbReference>
<evidence type="ECO:0000313" key="8">
    <source>
        <dbReference type="Proteomes" id="UP000461443"/>
    </source>
</evidence>
<dbReference type="GO" id="GO:0009234">
    <property type="term" value="P:menaquinone biosynthetic process"/>
    <property type="evidence" value="ECO:0007669"/>
    <property type="project" value="UniProtKB-UniRule"/>
</dbReference>
<reference evidence="7 8" key="1">
    <citation type="submission" date="2019-12" db="EMBL/GenBank/DDBJ databases">
        <authorList>
            <person name="Lee S.D."/>
        </authorList>
    </citation>
    <scope>NUCLEOTIDE SEQUENCE [LARGE SCALE GENOMIC DNA]</scope>
    <source>
        <strain evidence="7 8">SAP-6</strain>
    </source>
</reference>
<evidence type="ECO:0000259" key="6">
    <source>
        <dbReference type="SMART" id="SM00922"/>
    </source>
</evidence>
<name>A0A845SMP3_9GAMM</name>
<evidence type="ECO:0000256" key="4">
    <source>
        <dbReference type="HAMAP-Rule" id="MF_00470"/>
    </source>
</evidence>
<comment type="catalytic activity">
    <reaction evidence="4">
        <text>(1R,6R)-6-hydroxy-2-succinyl-cyclohexa-2,4-diene-1-carboxylate = 2-succinylbenzoate + H2O</text>
        <dbReference type="Rhea" id="RHEA:10196"/>
        <dbReference type="ChEBI" id="CHEBI:15377"/>
        <dbReference type="ChEBI" id="CHEBI:18325"/>
        <dbReference type="ChEBI" id="CHEBI:58689"/>
        <dbReference type="EC" id="4.2.1.113"/>
    </reaction>
</comment>
<dbReference type="InterPro" id="IPR029017">
    <property type="entry name" value="Enolase-like_N"/>
</dbReference>
<dbReference type="EMBL" id="WUBS01000017">
    <property type="protein sequence ID" value="NDL65269.1"/>
    <property type="molecule type" value="Genomic_DNA"/>
</dbReference>
<dbReference type="HAMAP" id="MF_00470">
    <property type="entry name" value="MenC_1"/>
    <property type="match status" value="1"/>
</dbReference>
<feature type="active site" description="Proton donor" evidence="4">
    <location>
        <position position="148"/>
    </location>
</feature>
<dbReference type="PANTHER" id="PTHR48073:SF2">
    <property type="entry name" value="O-SUCCINYLBENZOATE SYNTHASE"/>
    <property type="match status" value="1"/>
</dbReference>
<dbReference type="InterPro" id="IPR041338">
    <property type="entry name" value="OSBS_N"/>
</dbReference>
<evidence type="ECO:0000256" key="3">
    <source>
        <dbReference type="ARBA" id="ARBA00023239"/>
    </source>
</evidence>
<dbReference type="AlphaFoldDB" id="A0A845SMP3"/>
<dbReference type="SUPFAM" id="SSF54826">
    <property type="entry name" value="Enolase N-terminal domain-like"/>
    <property type="match status" value="1"/>
</dbReference>
<dbReference type="GO" id="GO:0043748">
    <property type="term" value="F:O-succinylbenzoate synthase activity"/>
    <property type="evidence" value="ECO:0007669"/>
    <property type="project" value="UniProtKB-EC"/>
</dbReference>
<dbReference type="CDD" id="cd03320">
    <property type="entry name" value="OSBS"/>
    <property type="match status" value="1"/>
</dbReference>
<dbReference type="InterPro" id="IPR036849">
    <property type="entry name" value="Enolase-like_C_sf"/>
</dbReference>
<sequence>MRRATLYHYSLPMEAGVVLRNQRLKSRDGLVVRLERDGRQGEGEIAPLPGFSRETLAEAGASALEILRRWVNGEDPLADGPGLVFAAGAAVPPAPPSAAFGISMALAELDQSLPDAAPYQTVPLCTGDPDGLIPLLAALPGRKIAKVKVGMYEAIRDSVTVNLLLDAVPDLHLRLDANRSWTPAKAAGFARYLDPAHVARIDFLEEPCATPGQSLAFAHDTGIAIAWDESLRDAGLSIQARPGLAAVVIKPMLTGGLSHCRALVEQAHRAGLVAVISSAIESSLGLTQLSRLAAWLTPGVQPGLDTLSLMRSQLIRPWPGSPLPLSTHGELFQTLLEPVARLS</sequence>
<feature type="domain" description="Mandelate racemase/muconate lactonizing enzyme C-terminal" evidence="6">
    <location>
        <begin position="129"/>
        <end position="224"/>
    </location>
</feature>
<dbReference type="SFLD" id="SFLDF00009">
    <property type="entry name" value="o-succinylbenzoate_synthase"/>
    <property type="match status" value="1"/>
</dbReference>
<keyword evidence="4" id="KW-0474">Menaquinone biosynthesis</keyword>
<feature type="active site" description="Proton acceptor" evidence="4">
    <location>
        <position position="250"/>
    </location>
</feature>
<keyword evidence="1 4" id="KW-0479">Metal-binding</keyword>
<evidence type="ECO:0000256" key="5">
    <source>
        <dbReference type="NCBIfam" id="TIGR01927"/>
    </source>
</evidence>
<dbReference type="NCBIfam" id="TIGR01927">
    <property type="entry name" value="menC_gam_Gplu"/>
    <property type="match status" value="1"/>
</dbReference>
<dbReference type="NCBIfam" id="NF003473">
    <property type="entry name" value="PRK05105.1"/>
    <property type="match status" value="1"/>
</dbReference>
<dbReference type="InterPro" id="IPR010196">
    <property type="entry name" value="OSB_synthase_MenC1"/>
</dbReference>
<evidence type="ECO:0000256" key="2">
    <source>
        <dbReference type="ARBA" id="ARBA00022842"/>
    </source>
</evidence>
<comment type="pathway">
    <text evidence="4">Quinol/quinone metabolism; 1,4-dihydroxy-2-naphthoate biosynthesis; 1,4-dihydroxy-2-naphthoate from chorismate: step 4/7.</text>
</comment>
<dbReference type="SFLD" id="SFLDS00001">
    <property type="entry name" value="Enolase"/>
    <property type="match status" value="1"/>
</dbReference>
<comment type="cofactor">
    <cofactor evidence="4">
        <name>a divalent metal cation</name>
        <dbReference type="ChEBI" id="CHEBI:60240"/>
    </cofactor>
</comment>
<dbReference type="SUPFAM" id="SSF51604">
    <property type="entry name" value="Enolase C-terminal domain-like"/>
    <property type="match status" value="1"/>
</dbReference>
<evidence type="ECO:0000256" key="1">
    <source>
        <dbReference type="ARBA" id="ARBA00022723"/>
    </source>
</evidence>
<dbReference type="SMART" id="SM00922">
    <property type="entry name" value="MR_MLE"/>
    <property type="match status" value="1"/>
</dbReference>
<comment type="function">
    <text evidence="4">Converts 2-succinyl-6-hydroxy-2,4-cyclohexadiene-1-carboxylate (SHCHC) to 2-succinylbenzoate (OSB).</text>
</comment>
<dbReference type="EC" id="4.2.1.113" evidence="4 5"/>
<dbReference type="Pfam" id="PF13378">
    <property type="entry name" value="MR_MLE_C"/>
    <property type="match status" value="1"/>
</dbReference>
<gene>
    <name evidence="4 7" type="primary">menC</name>
    <name evidence="7" type="ORF">GRH90_21285</name>
</gene>
<dbReference type="UniPathway" id="UPA01057">
    <property type="reaction ID" value="UER00165"/>
</dbReference>
<dbReference type="UniPathway" id="UPA00079"/>
<dbReference type="Proteomes" id="UP000461443">
    <property type="component" value="Unassembled WGS sequence"/>
</dbReference>
<comment type="pathway">
    <text evidence="4">Quinol/quinone metabolism; menaquinone biosynthesis.</text>
</comment>
<reference evidence="7 8" key="2">
    <citation type="submission" date="2020-02" db="EMBL/GenBank/DDBJ databases">
        <title>The new genus of Enterobacteriales.</title>
        <authorList>
            <person name="Kim I.S."/>
        </authorList>
    </citation>
    <scope>NUCLEOTIDE SEQUENCE [LARGE SCALE GENOMIC DNA]</scope>
    <source>
        <strain evidence="7 8">SAP-6</strain>
    </source>
</reference>
<comment type="similarity">
    <text evidence="4">Belongs to the mandelate racemase/muconate lactonizing enzyme family. MenC type 1 subfamily.</text>
</comment>
<feature type="binding site" evidence="4">
    <location>
        <position position="205"/>
    </location>
    <ligand>
        <name>Mg(2+)</name>
        <dbReference type="ChEBI" id="CHEBI:18420"/>
    </ligand>
</feature>
<evidence type="ECO:0000313" key="7">
    <source>
        <dbReference type="EMBL" id="NDL65269.1"/>
    </source>
</evidence>
<dbReference type="RefSeq" id="WP_162367974.1">
    <property type="nucleotide sequence ID" value="NZ_WUBS01000017.1"/>
</dbReference>
<dbReference type="Pfam" id="PF21508">
    <property type="entry name" value="MenC_N"/>
    <property type="match status" value="1"/>
</dbReference>
<dbReference type="Gene3D" id="3.30.390.10">
    <property type="entry name" value="Enolase-like, N-terminal domain"/>
    <property type="match status" value="1"/>
</dbReference>
<dbReference type="SFLD" id="SFLDG00180">
    <property type="entry name" value="muconate_cycloisomerase"/>
    <property type="match status" value="1"/>
</dbReference>
<feature type="binding site" evidence="4">
    <location>
        <position position="176"/>
    </location>
    <ligand>
        <name>Mg(2+)</name>
        <dbReference type="ChEBI" id="CHEBI:18420"/>
    </ligand>
</feature>
<keyword evidence="8" id="KW-1185">Reference proteome</keyword>
<keyword evidence="3 4" id="KW-0456">Lyase</keyword>
<feature type="binding site" evidence="4">
    <location>
        <position position="228"/>
    </location>
    <ligand>
        <name>Mg(2+)</name>
        <dbReference type="ChEBI" id="CHEBI:18420"/>
    </ligand>
</feature>
<keyword evidence="2 4" id="KW-0460">Magnesium</keyword>
<dbReference type="PANTHER" id="PTHR48073">
    <property type="entry name" value="O-SUCCINYLBENZOATE SYNTHASE-RELATED"/>
    <property type="match status" value="1"/>
</dbReference>
<dbReference type="Gene3D" id="3.20.20.120">
    <property type="entry name" value="Enolase-like C-terminal domain"/>
    <property type="match status" value="1"/>
</dbReference>
<protein>
    <recommendedName>
        <fullName evidence="4 5">o-succinylbenzoate synthase</fullName>
        <shortName evidence="4">OSB synthase</shortName>
        <shortName evidence="4">OSBS</shortName>
        <ecNumber evidence="4 5">4.2.1.113</ecNumber>
    </recommendedName>
    <alternativeName>
        <fullName evidence="4">4-(2'-carboxyphenyl)-4-oxybutyric acid synthase</fullName>
    </alternativeName>
    <alternativeName>
        <fullName evidence="4">o-succinylbenzoic acid synthase</fullName>
    </alternativeName>
</protein>
<proteinExistence type="inferred from homology"/>
<accession>A0A845SMP3</accession>
<comment type="caution">
    <text evidence="7">The sequence shown here is derived from an EMBL/GenBank/DDBJ whole genome shotgun (WGS) entry which is preliminary data.</text>
</comment>
<dbReference type="GO" id="GO:0000287">
    <property type="term" value="F:magnesium ion binding"/>
    <property type="evidence" value="ECO:0007669"/>
    <property type="project" value="UniProtKB-UniRule"/>
</dbReference>
<dbReference type="InterPro" id="IPR013342">
    <property type="entry name" value="Mandelate_racemase_C"/>
</dbReference>
<organism evidence="7 8">
    <name type="scientific">Acerihabitans arboris</name>
    <dbReference type="NCBI Taxonomy" id="2691583"/>
    <lineage>
        <taxon>Bacteria</taxon>
        <taxon>Pseudomonadati</taxon>
        <taxon>Pseudomonadota</taxon>
        <taxon>Gammaproteobacteria</taxon>
        <taxon>Enterobacterales</taxon>
        <taxon>Pectobacteriaceae</taxon>
        <taxon>Acerihabitans</taxon>
    </lineage>
</organism>